<sequence>MMDHKMAEQIGREAFAAGKGNFPLADDRIAEAMYGAMPGQRTYLMQAFNRGWTAANLAAPIN</sequence>
<dbReference type="Proteomes" id="UP000241398">
    <property type="component" value="Segment"/>
</dbReference>
<name>A0A2P1JZ40_9CAUD</name>
<gene>
    <name evidence="1" type="primary">76</name>
    <name evidence="1" type="ORF">SEA_LATERM_76</name>
</gene>
<evidence type="ECO:0000313" key="2">
    <source>
        <dbReference type="Proteomes" id="UP000241398"/>
    </source>
</evidence>
<dbReference type="EMBL" id="MG962371">
    <property type="protein sequence ID" value="AVO25589.1"/>
    <property type="molecule type" value="Genomic_DNA"/>
</dbReference>
<evidence type="ECO:0000313" key="1">
    <source>
        <dbReference type="EMBL" id="AVO25589.1"/>
    </source>
</evidence>
<dbReference type="KEGG" id="vg:60324843"/>
<proteinExistence type="predicted"/>
<reference evidence="1 2" key="1">
    <citation type="submission" date="2018-02" db="EMBL/GenBank/DDBJ databases">
        <authorList>
            <person name="Brinck M."/>
            <person name="Brobst O."/>
            <person name="Fernando R."/>
            <person name="Kim H."/>
            <person name="McCarthy S."/>
            <person name="Murphy M."/>
            <person name="Sarkis A."/>
            <person name="Sevier P."/>
            <person name="Singh A."/>
            <person name="Wu D."/>
            <person name="Wu M.-Y."/>
            <person name="Lund A.J."/>
            <person name="Freise A."/>
            <person name="Reddi K."/>
            <person name="Moberg-Parker J."/>
            <person name="Garlena R.A."/>
            <person name="Russell D.A."/>
            <person name="Pope W.H."/>
            <person name="Jacobs-Sera D."/>
            <person name="Hendrix R.W."/>
            <person name="Hatfull G.F."/>
        </authorList>
    </citation>
    <scope>NUCLEOTIDE SEQUENCE [LARGE SCALE GENOMIC DNA]</scope>
</reference>
<dbReference type="RefSeq" id="YP_009953372.1">
    <property type="nucleotide sequence ID" value="NC_051621.1"/>
</dbReference>
<organism evidence="1 2">
    <name type="scientific">Mycobacterium phage LaterM</name>
    <dbReference type="NCBI Taxonomy" id="2094136"/>
    <lineage>
        <taxon>Viruses</taxon>
        <taxon>Duplodnaviria</taxon>
        <taxon>Heunggongvirae</taxon>
        <taxon>Uroviricota</taxon>
        <taxon>Caudoviricetes</taxon>
        <taxon>Weiservirinae</taxon>
        <taxon>Anayavirus</taxon>
        <taxon>Anayavirus laterM</taxon>
    </lineage>
</organism>
<dbReference type="GeneID" id="60324843"/>
<keyword evidence="2" id="KW-1185">Reference proteome</keyword>
<protein>
    <submittedName>
        <fullName evidence="1">Uncharacterized protein</fullName>
    </submittedName>
</protein>
<accession>A0A2P1JZ40</accession>